<keyword evidence="3" id="KW-1185">Reference proteome</keyword>
<dbReference type="OrthoDB" id="1097811at2"/>
<reference evidence="3" key="1">
    <citation type="submission" date="2016-10" db="EMBL/GenBank/DDBJ databases">
        <authorList>
            <person name="Varghese N."/>
            <person name="Submissions S."/>
        </authorList>
    </citation>
    <scope>NUCLEOTIDE SEQUENCE [LARGE SCALE GENOMIC DNA]</scope>
    <source>
        <strain evidence="3">CGMCC 1.9227</strain>
    </source>
</reference>
<accession>A0A1I2ECZ1</accession>
<dbReference type="AlphaFoldDB" id="A0A1I2ECZ1"/>
<proteinExistence type="predicted"/>
<dbReference type="RefSeq" id="WP_091204423.1">
    <property type="nucleotide sequence ID" value="NZ_FONQ01000005.1"/>
</dbReference>
<name>A0A1I2ECZ1_9FLAO</name>
<dbReference type="Pfam" id="PF12728">
    <property type="entry name" value="HTH_17"/>
    <property type="match status" value="1"/>
</dbReference>
<organism evidence="2 3">
    <name type="scientific">Flavobacterium xueshanense</name>
    <dbReference type="NCBI Taxonomy" id="935223"/>
    <lineage>
        <taxon>Bacteria</taxon>
        <taxon>Pseudomonadati</taxon>
        <taxon>Bacteroidota</taxon>
        <taxon>Flavobacteriia</taxon>
        <taxon>Flavobacteriales</taxon>
        <taxon>Flavobacteriaceae</taxon>
        <taxon>Flavobacterium</taxon>
    </lineage>
</organism>
<dbReference type="SUPFAM" id="SSF46955">
    <property type="entry name" value="Putative DNA-binding domain"/>
    <property type="match status" value="1"/>
</dbReference>
<evidence type="ECO:0000313" key="2">
    <source>
        <dbReference type="EMBL" id="SFE90331.1"/>
    </source>
</evidence>
<sequence>MDNAILLQNLTPKDLEELITRVVKEQLQEFVKNVPTENPDELLTRAEASSLLKINITTLHNWTKKGTIIAYGIGNRVYYKRGELMASLIRIN</sequence>
<feature type="domain" description="Helix-turn-helix" evidence="1">
    <location>
        <begin position="42"/>
        <end position="86"/>
    </location>
</feature>
<protein>
    <submittedName>
        <fullName evidence="2">Helix-turn-helix domain-containing protein</fullName>
    </submittedName>
</protein>
<dbReference type="EMBL" id="FONQ01000005">
    <property type="protein sequence ID" value="SFE90331.1"/>
    <property type="molecule type" value="Genomic_DNA"/>
</dbReference>
<dbReference type="InterPro" id="IPR009061">
    <property type="entry name" value="DNA-bd_dom_put_sf"/>
</dbReference>
<dbReference type="InterPro" id="IPR041657">
    <property type="entry name" value="HTH_17"/>
</dbReference>
<evidence type="ECO:0000313" key="3">
    <source>
        <dbReference type="Proteomes" id="UP000198596"/>
    </source>
</evidence>
<dbReference type="STRING" id="935223.SAMN04488131_105160"/>
<dbReference type="Proteomes" id="UP000198596">
    <property type="component" value="Unassembled WGS sequence"/>
</dbReference>
<evidence type="ECO:0000259" key="1">
    <source>
        <dbReference type="Pfam" id="PF12728"/>
    </source>
</evidence>
<gene>
    <name evidence="2" type="ORF">SAMN04488131_105160</name>
</gene>